<accession>A0ABS3NJL5</accession>
<dbReference type="InterPro" id="IPR051448">
    <property type="entry name" value="CdaR-like_regulators"/>
</dbReference>
<dbReference type="InterPro" id="IPR025736">
    <property type="entry name" value="PucR_C-HTH_dom"/>
</dbReference>
<feature type="domain" description="PucR C-terminal helix-turn-helix" evidence="2">
    <location>
        <begin position="311"/>
        <end position="367"/>
    </location>
</feature>
<protein>
    <submittedName>
        <fullName evidence="3">Helix-turn-helix domain-containing protein</fullName>
    </submittedName>
</protein>
<organism evidence="3 4">
    <name type="scientific">Oceanisphaera pacifica</name>
    <dbReference type="NCBI Taxonomy" id="2818389"/>
    <lineage>
        <taxon>Bacteria</taxon>
        <taxon>Pseudomonadati</taxon>
        <taxon>Pseudomonadota</taxon>
        <taxon>Gammaproteobacteria</taxon>
        <taxon>Aeromonadales</taxon>
        <taxon>Aeromonadaceae</taxon>
        <taxon>Oceanisphaera</taxon>
    </lineage>
</organism>
<sequence length="385" mass="43083">MKINSELANEIVRRSIAIIHHNVNVIDNNGIIVASGNHKRVGQKHGAAIEAIKKGARITINNDMEAERYENTEPGINHPIIIEGDVAITIGISGNPAIISRYSELAILTAELLLKQASEINSSNWKKRVNDSLINEFIEYGEHKRGVSALDKINKNSNVLNIETIPIIIKTGAYTIMMSEVVDSLLSKLSSMTDSNRIILLNHNEILLLPPADSSISSIIEKAELAIASQLSSFKIGVGINACSPLDIRESVIYSRSVIDVGTKSNSEQRIYCFKDMAIQCLLKELESSYLSSFFKKIVNNLVRHTQGHQLIETLELFIENNAELGKTATQLNIHRNTLSYRLSSIKKITLLDPLKFLDLLQLTISIHYYRKEHPRKKIWIESII</sequence>
<evidence type="ECO:0000259" key="1">
    <source>
        <dbReference type="Pfam" id="PF05651"/>
    </source>
</evidence>
<evidence type="ECO:0000313" key="3">
    <source>
        <dbReference type="EMBL" id="MBO1520705.1"/>
    </source>
</evidence>
<dbReference type="EMBL" id="JAGDFX010000023">
    <property type="protein sequence ID" value="MBO1520705.1"/>
    <property type="molecule type" value="Genomic_DNA"/>
</dbReference>
<dbReference type="Pfam" id="PF13556">
    <property type="entry name" value="HTH_30"/>
    <property type="match status" value="1"/>
</dbReference>
<dbReference type="InterPro" id="IPR008599">
    <property type="entry name" value="Diacid_rec"/>
</dbReference>
<dbReference type="Proteomes" id="UP000664882">
    <property type="component" value="Unassembled WGS sequence"/>
</dbReference>
<dbReference type="RefSeq" id="WP_208006576.1">
    <property type="nucleotide sequence ID" value="NZ_JAGDFX010000023.1"/>
</dbReference>
<reference evidence="3 4" key="1">
    <citation type="submission" date="2021-03" db="EMBL/GenBank/DDBJ databases">
        <title>Oceanisphaera sp. nov., isolated from the intestine.</title>
        <authorList>
            <person name="Zhao L.-H."/>
            <person name="Shi L.-F."/>
        </authorList>
    </citation>
    <scope>NUCLEOTIDE SEQUENCE [LARGE SCALE GENOMIC DNA]</scope>
    <source>
        <strain evidence="3 4">DM8</strain>
    </source>
</reference>
<proteinExistence type="predicted"/>
<keyword evidence="4" id="KW-1185">Reference proteome</keyword>
<dbReference type="PANTHER" id="PTHR33744:SF15">
    <property type="entry name" value="CARBOHYDRATE DIACID REGULATOR"/>
    <property type="match status" value="1"/>
</dbReference>
<gene>
    <name evidence="3" type="ORF">J3U76_13905</name>
</gene>
<dbReference type="InterPro" id="IPR042070">
    <property type="entry name" value="PucR_C-HTH_sf"/>
</dbReference>
<evidence type="ECO:0000259" key="2">
    <source>
        <dbReference type="Pfam" id="PF13556"/>
    </source>
</evidence>
<dbReference type="PANTHER" id="PTHR33744">
    <property type="entry name" value="CARBOHYDRATE DIACID REGULATOR"/>
    <property type="match status" value="1"/>
</dbReference>
<name>A0ABS3NJL5_9GAMM</name>
<dbReference type="Pfam" id="PF05651">
    <property type="entry name" value="Diacid_rec"/>
    <property type="match status" value="1"/>
</dbReference>
<comment type="caution">
    <text evidence="3">The sequence shown here is derived from an EMBL/GenBank/DDBJ whole genome shotgun (WGS) entry which is preliminary data.</text>
</comment>
<evidence type="ECO:0000313" key="4">
    <source>
        <dbReference type="Proteomes" id="UP000664882"/>
    </source>
</evidence>
<dbReference type="Gene3D" id="1.10.10.2840">
    <property type="entry name" value="PucR C-terminal helix-turn-helix domain"/>
    <property type="match status" value="1"/>
</dbReference>
<feature type="domain" description="Putative sugar diacid recognition" evidence="1">
    <location>
        <begin position="4"/>
        <end position="136"/>
    </location>
</feature>